<organism evidence="2 3">
    <name type="scientific">Aspergillus sclerotioniger CBS 115572</name>
    <dbReference type="NCBI Taxonomy" id="1450535"/>
    <lineage>
        <taxon>Eukaryota</taxon>
        <taxon>Fungi</taxon>
        <taxon>Dikarya</taxon>
        <taxon>Ascomycota</taxon>
        <taxon>Pezizomycotina</taxon>
        <taxon>Eurotiomycetes</taxon>
        <taxon>Eurotiomycetidae</taxon>
        <taxon>Eurotiales</taxon>
        <taxon>Aspergillaceae</taxon>
        <taxon>Aspergillus</taxon>
        <taxon>Aspergillus subgen. Circumdati</taxon>
    </lineage>
</organism>
<feature type="region of interest" description="Disordered" evidence="1">
    <location>
        <begin position="245"/>
        <end position="264"/>
    </location>
</feature>
<dbReference type="RefSeq" id="XP_025461661.1">
    <property type="nucleotide sequence ID" value="XM_025608750.1"/>
</dbReference>
<sequence>MVRETHLPVFNGRKGVQMHDEILRKALKALIDEEIPVVEYGSQILYRWGWAEVLMGAEWAVPDDLLTFASQTLADNGFPEASKPDCNYYLGGWVDLSRFHKDAVYGSMIYLYPLSVLGLTLEDTFEVPSTFDHKQQLLTPKPPRYMLSMIHHLVNSSVADYSIRHQVISDLAGFMHGYIFHGPPADTQYNTAEEEEAAEREFMEMVPSAIQEIRSWDWGDVPDPEYLDIAEKVVRDARELDKITKAVKAAPDESPANPSTATSM</sequence>
<comment type="caution">
    <text evidence="2">The sequence shown here is derived from an EMBL/GenBank/DDBJ whole genome shotgun (WGS) entry which is preliminary data.</text>
</comment>
<dbReference type="GeneID" id="37110893"/>
<dbReference type="Proteomes" id="UP000246702">
    <property type="component" value="Unassembled WGS sequence"/>
</dbReference>
<dbReference type="EMBL" id="MSFK01000052">
    <property type="protein sequence ID" value="PWY66397.1"/>
    <property type="molecule type" value="Genomic_DNA"/>
</dbReference>
<proteinExistence type="predicted"/>
<protein>
    <submittedName>
        <fullName evidence="2">Uncharacterized protein</fullName>
    </submittedName>
</protein>
<dbReference type="OrthoDB" id="4202165at2759"/>
<keyword evidence="3" id="KW-1185">Reference proteome</keyword>
<evidence type="ECO:0000313" key="3">
    <source>
        <dbReference type="Proteomes" id="UP000246702"/>
    </source>
</evidence>
<accession>A0A317V0Q0</accession>
<gene>
    <name evidence="2" type="ORF">BO94DRAFT_479632</name>
</gene>
<dbReference type="AlphaFoldDB" id="A0A317V0Q0"/>
<evidence type="ECO:0000313" key="2">
    <source>
        <dbReference type="EMBL" id="PWY66397.1"/>
    </source>
</evidence>
<evidence type="ECO:0000256" key="1">
    <source>
        <dbReference type="SAM" id="MobiDB-lite"/>
    </source>
</evidence>
<name>A0A317V0Q0_9EURO</name>
<reference evidence="2 3" key="1">
    <citation type="submission" date="2016-12" db="EMBL/GenBank/DDBJ databases">
        <title>The genomes of Aspergillus section Nigri reveals drivers in fungal speciation.</title>
        <authorList>
            <consortium name="DOE Joint Genome Institute"/>
            <person name="Vesth T.C."/>
            <person name="Nybo J."/>
            <person name="Theobald S."/>
            <person name="Brandl J."/>
            <person name="Frisvad J.C."/>
            <person name="Nielsen K.F."/>
            <person name="Lyhne E.K."/>
            <person name="Kogle M.E."/>
            <person name="Kuo A."/>
            <person name="Riley R."/>
            <person name="Clum A."/>
            <person name="Nolan M."/>
            <person name="Lipzen A."/>
            <person name="Salamov A."/>
            <person name="Henrissat B."/>
            <person name="Wiebenga A."/>
            <person name="De Vries R.P."/>
            <person name="Grigoriev I.V."/>
            <person name="Mortensen U.H."/>
            <person name="Andersen M.R."/>
            <person name="Baker S.E."/>
        </authorList>
    </citation>
    <scope>NUCLEOTIDE SEQUENCE [LARGE SCALE GENOMIC DNA]</scope>
    <source>
        <strain evidence="2 3">CBS 115572</strain>
    </source>
</reference>